<dbReference type="PANTHER" id="PTHR23315:SF240">
    <property type="entry name" value="U-BOX DOMAIN-CONTAINING PROTEIN 5"/>
    <property type="match status" value="1"/>
</dbReference>
<dbReference type="InterPro" id="IPR045210">
    <property type="entry name" value="RING-Ubox_PUB"/>
</dbReference>
<dbReference type="EMBL" id="KD037755">
    <property type="protein sequence ID" value="EMS65973.1"/>
    <property type="molecule type" value="Genomic_DNA"/>
</dbReference>
<proteinExistence type="predicted"/>
<dbReference type="UniPathway" id="UPA00143"/>
<dbReference type="STRING" id="4572.M7ZS04"/>
<keyword evidence="5" id="KW-0833">Ubl conjugation pathway</keyword>
<dbReference type="Gene3D" id="1.25.10.10">
    <property type="entry name" value="Leucine-rich Repeat Variant"/>
    <property type="match status" value="1"/>
</dbReference>
<dbReference type="PROSITE" id="PS51698">
    <property type="entry name" value="U_BOX"/>
    <property type="match status" value="1"/>
</dbReference>
<dbReference type="SUPFAM" id="SSF48371">
    <property type="entry name" value="ARM repeat"/>
    <property type="match status" value="1"/>
</dbReference>
<accession>M7ZS04</accession>
<evidence type="ECO:0000313" key="6">
    <source>
        <dbReference type="EMBL" id="EMS65973.1"/>
    </source>
</evidence>
<dbReference type="AlphaFoldDB" id="M7ZS04"/>
<dbReference type="eggNOG" id="KOG0167">
    <property type="taxonomic scope" value="Eukaryota"/>
</dbReference>
<comment type="pathway">
    <text evidence="2">Protein modification; protein ubiquitination.</text>
</comment>
<dbReference type="InterPro" id="IPR016024">
    <property type="entry name" value="ARM-type_fold"/>
</dbReference>
<dbReference type="PANTHER" id="PTHR23315">
    <property type="entry name" value="U BOX DOMAIN-CONTAINING"/>
    <property type="match status" value="1"/>
</dbReference>
<name>M7ZS04_TRIUA</name>
<evidence type="ECO:0000256" key="5">
    <source>
        <dbReference type="ARBA" id="ARBA00022786"/>
    </source>
</evidence>
<dbReference type="SMART" id="SM00504">
    <property type="entry name" value="Ubox"/>
    <property type="match status" value="1"/>
</dbReference>
<reference evidence="6" key="1">
    <citation type="journal article" date="2013" name="Nature">
        <title>Draft genome of the wheat A-genome progenitor Triticum urartu.</title>
        <authorList>
            <person name="Ling H.Q."/>
            <person name="Zhao S."/>
            <person name="Liu D."/>
            <person name="Wang J."/>
            <person name="Sun H."/>
            <person name="Zhang C."/>
            <person name="Fan H."/>
            <person name="Li D."/>
            <person name="Dong L."/>
            <person name="Tao Y."/>
            <person name="Gao C."/>
            <person name="Wu H."/>
            <person name="Li Y."/>
            <person name="Cui Y."/>
            <person name="Guo X."/>
            <person name="Zheng S."/>
            <person name="Wang B."/>
            <person name="Yu K."/>
            <person name="Liang Q."/>
            <person name="Yang W."/>
            <person name="Lou X."/>
            <person name="Chen J."/>
            <person name="Feng M."/>
            <person name="Jian J."/>
            <person name="Zhang X."/>
            <person name="Luo G."/>
            <person name="Jiang Y."/>
            <person name="Liu J."/>
            <person name="Wang Z."/>
            <person name="Sha Y."/>
            <person name="Zhang B."/>
            <person name="Wu H."/>
            <person name="Tang D."/>
            <person name="Shen Q."/>
            <person name="Xue P."/>
            <person name="Zou S."/>
            <person name="Wang X."/>
            <person name="Liu X."/>
            <person name="Wang F."/>
            <person name="Yang Y."/>
            <person name="An X."/>
            <person name="Dong Z."/>
            <person name="Zhang K."/>
            <person name="Zhang X."/>
            <person name="Luo M.C."/>
            <person name="Dvorak J."/>
            <person name="Tong Y."/>
            <person name="Wang J."/>
            <person name="Yang H."/>
            <person name="Li Z."/>
            <person name="Wang D."/>
            <person name="Zhang A."/>
            <person name="Wang J."/>
        </authorList>
    </citation>
    <scope>NUCLEOTIDE SEQUENCE</scope>
</reference>
<evidence type="ECO:0000256" key="4">
    <source>
        <dbReference type="ARBA" id="ARBA00022679"/>
    </source>
</evidence>
<sequence>MENNNDGMFGTPEHSSHPKVHSLMCSELKMMLDKVTSILPSIEAAQPGCKAGIEELCNLYSIVDKGKLIIQNCIECSSLYLVADVHNDLRNMKFLVDPAEEEAGKAVLKMLRHSDATEELEMHTFLLACSKLNLTSQKAMLIERRAIKKLLDKINGNDPKKEGILSFFLYLVRKYGKNSKPETGAKNGTASETTCTNVISSDTGAHRKCIPGVNSGTGRYDDQNNLSGLATPPPELCCPISMKLMHDPVIIASGQTYERENIERWFSKGYDTCPRTQAVIYNWCKEQKLECTYLPEQFHNYSLSSLHDISAPLIAHKNFDYMIEHSGSSVALSGASYLSSPVRETDVPKTSFTRFYSNVNCQLYLSFCNFDKEMFLNLFQELSELPVELQRQSVKDLKAVLNSENEVWQSMISNGFLEAFLEFLQNDNLRSTLQAQKTGIYFFLTFLCNSRTRILSITEDAVRLIVSLVDSELKLEALLILHELLHHPICRESPLMASLVAPSVTVALDTGDNECLQLALKMIFELSSSNDVKSLLISPGIIAKLSTLLSEVSLTEYCLKIMRNLCEVKQAADLIIRSEHYIGSISDHLDTGSRSEQEHASVILHTVCSRSTEADRFLVMKEGVIPALVDLSVYGTEVAKASSIKLLQILGGSGVAHAAVDGGVESSPNGSICKQPISKSARYLERVLITEIPWEIFHWNWIEHGLCEQPYCLVDFCEIGTCTVMGCSSSSPPCKWRRRIGMRRMCMCSIVVREAEAQGLRQHFKEIRFKSGETVDEFVIRLSGLVNNLVRKFLRVAPHNQSWEHIKTSTILGVRRLLCSLSILPLVLKTDSEATVVTCRRYSQILNWQRKCVGEYQPASPLECLEGMIGQGMTGTGGNAITLLDVVNLYEVTMAVEEMAEPKIET</sequence>
<evidence type="ECO:0000256" key="3">
    <source>
        <dbReference type="ARBA" id="ARBA00012483"/>
    </source>
</evidence>
<dbReference type="Pfam" id="PF04564">
    <property type="entry name" value="U-box"/>
    <property type="match status" value="1"/>
</dbReference>
<gene>
    <name evidence="6" type="ORF">TRIUR3_19215</name>
</gene>
<dbReference type="GO" id="GO:0061630">
    <property type="term" value="F:ubiquitin protein ligase activity"/>
    <property type="evidence" value="ECO:0007669"/>
    <property type="project" value="UniProtKB-EC"/>
</dbReference>
<dbReference type="InterPro" id="IPR013083">
    <property type="entry name" value="Znf_RING/FYVE/PHD"/>
</dbReference>
<organism evidence="6">
    <name type="scientific">Triticum urartu</name>
    <name type="common">Red wild einkorn</name>
    <name type="synonym">Crithodium urartu</name>
    <dbReference type="NCBI Taxonomy" id="4572"/>
    <lineage>
        <taxon>Eukaryota</taxon>
        <taxon>Viridiplantae</taxon>
        <taxon>Streptophyta</taxon>
        <taxon>Embryophyta</taxon>
        <taxon>Tracheophyta</taxon>
        <taxon>Spermatophyta</taxon>
        <taxon>Magnoliopsida</taxon>
        <taxon>Liliopsida</taxon>
        <taxon>Poales</taxon>
        <taxon>Poaceae</taxon>
        <taxon>BOP clade</taxon>
        <taxon>Pooideae</taxon>
        <taxon>Triticodae</taxon>
        <taxon>Triticeae</taxon>
        <taxon>Triticinae</taxon>
        <taxon>Triticum</taxon>
    </lineage>
</organism>
<dbReference type="OMA" id="YDICPRT"/>
<dbReference type="CDD" id="cd16664">
    <property type="entry name" value="RING-Ubox_PUB"/>
    <property type="match status" value="1"/>
</dbReference>
<dbReference type="GO" id="GO:0016567">
    <property type="term" value="P:protein ubiquitination"/>
    <property type="evidence" value="ECO:0007669"/>
    <property type="project" value="UniProtKB-UniPathway"/>
</dbReference>
<protein>
    <recommendedName>
        <fullName evidence="3">RING-type E3 ubiquitin transferase</fullName>
        <ecNumber evidence="3">2.3.2.27</ecNumber>
    </recommendedName>
</protein>
<evidence type="ECO:0000256" key="2">
    <source>
        <dbReference type="ARBA" id="ARBA00004906"/>
    </source>
</evidence>
<evidence type="ECO:0000256" key="1">
    <source>
        <dbReference type="ARBA" id="ARBA00000900"/>
    </source>
</evidence>
<dbReference type="SUPFAM" id="SSF57850">
    <property type="entry name" value="RING/U-box"/>
    <property type="match status" value="1"/>
</dbReference>
<dbReference type="InterPro" id="IPR003613">
    <property type="entry name" value="Ubox_domain"/>
</dbReference>
<keyword evidence="4" id="KW-0808">Transferase</keyword>
<dbReference type="Gene3D" id="3.30.40.10">
    <property type="entry name" value="Zinc/RING finger domain, C3HC4 (zinc finger)"/>
    <property type="match status" value="1"/>
</dbReference>
<comment type="catalytic activity">
    <reaction evidence="1">
        <text>S-ubiquitinyl-[E2 ubiquitin-conjugating enzyme]-L-cysteine + [acceptor protein]-L-lysine = [E2 ubiquitin-conjugating enzyme]-L-cysteine + N(6)-ubiquitinyl-[acceptor protein]-L-lysine.</text>
        <dbReference type="EC" id="2.3.2.27"/>
    </reaction>
</comment>
<dbReference type="EC" id="2.3.2.27" evidence="3"/>
<dbReference type="InterPro" id="IPR011989">
    <property type="entry name" value="ARM-like"/>
</dbReference>